<dbReference type="Gene3D" id="2.40.100.10">
    <property type="entry name" value="Cyclophilin-like"/>
    <property type="match status" value="1"/>
</dbReference>
<accession>A0AAI9T2S9</accession>
<dbReference type="EMBL" id="AGBZ02000003">
    <property type="protein sequence ID" value="KAI92443.1"/>
    <property type="molecule type" value="Genomic_DNA"/>
</dbReference>
<dbReference type="AlphaFoldDB" id="A0AAI9T2S9"/>
<dbReference type="InterPro" id="IPR013785">
    <property type="entry name" value="Aldolase_TIM"/>
</dbReference>
<name>A0AAI9T2S9_SPIME</name>
<dbReference type="InterPro" id="IPR043894">
    <property type="entry name" value="MupG_C"/>
</dbReference>
<dbReference type="Pfam" id="PF19200">
    <property type="entry name" value="MupG_N"/>
    <property type="match status" value="1"/>
</dbReference>
<evidence type="ECO:0000313" key="3">
    <source>
        <dbReference type="EMBL" id="KAI92443.1"/>
    </source>
</evidence>
<comment type="caution">
    <text evidence="3">The sequence shown here is derived from an EMBL/GenBank/DDBJ whole genome shotgun (WGS) entry which is preliminary data.</text>
</comment>
<dbReference type="Pfam" id="PF05913">
    <property type="entry name" value="MupG_C"/>
    <property type="match status" value="1"/>
</dbReference>
<dbReference type="InterPro" id="IPR043797">
    <property type="entry name" value="MupG_N"/>
</dbReference>
<dbReference type="InterPro" id="IPR008589">
    <property type="entry name" value="MupG"/>
</dbReference>
<reference evidence="3 4" key="1">
    <citation type="journal article" date="2012" name="J. Proteome Res.">
        <title>Application of Spiroplasma melliferum proteogenomic profiling for the discovery of virulence factors and pathogenicity mechanisms in host-associated spiroplasmas.</title>
        <authorList>
            <person name="Alexeev D."/>
            <person name="Kostrjukova E."/>
            <person name="Aliper A."/>
            <person name="Popenko A."/>
            <person name="Bazaleev N."/>
            <person name="Tyakht A."/>
            <person name="Selezneva O."/>
            <person name="Akopian T."/>
            <person name="Prichodko E."/>
            <person name="Kondratov I."/>
            <person name="Chukin M."/>
            <person name="Demina I."/>
            <person name="Galyamina M."/>
            <person name="Kamashev D."/>
            <person name="Vanyushkina A."/>
            <person name="Ladygina V."/>
            <person name="Levitskii S."/>
            <person name="Lazarev V."/>
            <person name="Govorun V."/>
        </authorList>
    </citation>
    <scope>NUCLEOTIDE SEQUENCE [LARGE SCALE GENOMIC DNA]</scope>
    <source>
        <strain evidence="3 4">KC3</strain>
    </source>
</reference>
<dbReference type="RefSeq" id="WP_004028360.1">
    <property type="nucleotide sequence ID" value="NZ_AGBZ02000003.1"/>
</dbReference>
<protein>
    <submittedName>
        <fullName evidence="3">Outer surface protein</fullName>
    </submittedName>
</protein>
<proteinExistence type="predicted"/>
<evidence type="ECO:0000259" key="1">
    <source>
        <dbReference type="Pfam" id="PF05913"/>
    </source>
</evidence>
<dbReference type="PANTHER" id="PTHR38435">
    <property type="match status" value="1"/>
</dbReference>
<dbReference type="InterPro" id="IPR029000">
    <property type="entry name" value="Cyclophilin-like_dom_sf"/>
</dbReference>
<feature type="domain" description="6-phospho-N-acetylmuramidase C-terminal" evidence="1">
    <location>
        <begin position="250"/>
        <end position="367"/>
    </location>
</feature>
<dbReference type="Gene3D" id="3.20.20.70">
    <property type="entry name" value="Aldolase class I"/>
    <property type="match status" value="1"/>
</dbReference>
<dbReference type="PANTHER" id="PTHR38435:SF1">
    <property type="entry name" value="DUF871 DOMAIN-CONTAINING PROTEIN"/>
    <property type="match status" value="1"/>
</dbReference>
<dbReference type="InterPro" id="IPR017853">
    <property type="entry name" value="GH"/>
</dbReference>
<dbReference type="Proteomes" id="UP000004057">
    <property type="component" value="Unassembled WGS sequence"/>
</dbReference>
<dbReference type="SUPFAM" id="SSF51445">
    <property type="entry name" value="(Trans)glycosidases"/>
    <property type="match status" value="1"/>
</dbReference>
<organism evidence="3 4">
    <name type="scientific">Spiroplasma melliferum KC3</name>
    <dbReference type="NCBI Taxonomy" id="570509"/>
    <lineage>
        <taxon>Bacteria</taxon>
        <taxon>Bacillati</taxon>
        <taxon>Mycoplasmatota</taxon>
        <taxon>Mollicutes</taxon>
        <taxon>Entomoplasmatales</taxon>
        <taxon>Spiroplasmataceae</taxon>
        <taxon>Spiroplasma</taxon>
    </lineage>
</organism>
<feature type="domain" description="6-phospho-N-acetylmuramidase N-terminal" evidence="2">
    <location>
        <begin position="3"/>
        <end position="243"/>
    </location>
</feature>
<evidence type="ECO:0000259" key="2">
    <source>
        <dbReference type="Pfam" id="PF19200"/>
    </source>
</evidence>
<dbReference type="SUPFAM" id="SSF50891">
    <property type="entry name" value="Cyclophilin-like"/>
    <property type="match status" value="1"/>
</dbReference>
<evidence type="ECO:0000313" key="4">
    <source>
        <dbReference type="Proteomes" id="UP000004057"/>
    </source>
</evidence>
<sequence>MRLGVSLYPHLIAENYDLETYLTKCAKAKIKVIFTTLINVKKSDQKLFNRFLQLTKTANKLGIDVYGDVNGAVYEEFELDKNNREQVMDFFMTELGLKGIRFDEGISGEDVAKLTHNKEDIKIILNASSPTQELAFLLSLNANKNNLVGCWNFYPQRYTASSLMYFIEKKSIYKKLGIPLQVFVALQRNDAQGPWQYNDKLPSIEMHRDLTLDFQVRHFVALGVEDIIVSTQFLNDDEFTTLQNINLHLITLNLKTDRGVSPTEKGILLDQTIHFVRPDLAEYMIRSTLARIKYQDCDLPARPFNGKYFEKGDVVILNNKAQNYKGEVQIITKRIINDGIRNLVGQLDENEQKIVDCLLPNREFRFNLS</sequence>
<gene>
    <name evidence="3" type="ORF">SPM_004565</name>
</gene>